<evidence type="ECO:0000313" key="4">
    <source>
        <dbReference type="Proteomes" id="UP000823597"/>
    </source>
</evidence>
<dbReference type="CDD" id="cd01659">
    <property type="entry name" value="TRX_superfamily"/>
    <property type="match status" value="1"/>
</dbReference>
<feature type="domain" description="Thioredoxin" evidence="2">
    <location>
        <begin position="409"/>
        <end position="521"/>
    </location>
</feature>
<dbReference type="PROSITE" id="PS51257">
    <property type="entry name" value="PROKAR_LIPOPROTEIN"/>
    <property type="match status" value="1"/>
</dbReference>
<dbReference type="Pfam" id="PF00085">
    <property type="entry name" value="Thioredoxin"/>
    <property type="match status" value="1"/>
</dbReference>
<keyword evidence="1" id="KW-0732">Signal</keyword>
<dbReference type="InterPro" id="IPR036249">
    <property type="entry name" value="Thioredoxin-like_sf"/>
</dbReference>
<dbReference type="Proteomes" id="UP000823597">
    <property type="component" value="Unassembled WGS sequence"/>
</dbReference>
<dbReference type="CDD" id="cd02966">
    <property type="entry name" value="TlpA_like_family"/>
    <property type="match status" value="1"/>
</dbReference>
<reference evidence="3" key="2">
    <citation type="journal article" date="2021" name="PeerJ">
        <title>Extensive microbial diversity within the chicken gut microbiome revealed by metagenomics and culture.</title>
        <authorList>
            <person name="Gilroy R."/>
            <person name="Ravi A."/>
            <person name="Getino M."/>
            <person name="Pursley I."/>
            <person name="Horton D.L."/>
            <person name="Alikhan N.F."/>
            <person name="Baker D."/>
            <person name="Gharbi K."/>
            <person name="Hall N."/>
            <person name="Watson M."/>
            <person name="Adriaenssens E.M."/>
            <person name="Foster-Nyarko E."/>
            <person name="Jarju S."/>
            <person name="Secka A."/>
            <person name="Antonio M."/>
            <person name="Oren A."/>
            <person name="Chaudhuri R.R."/>
            <person name="La Ragione R."/>
            <person name="Hildebrand F."/>
            <person name="Pallen M.J."/>
        </authorList>
    </citation>
    <scope>NUCLEOTIDE SEQUENCE</scope>
    <source>
        <strain evidence="3">10037</strain>
    </source>
</reference>
<dbReference type="Pfam" id="PF00578">
    <property type="entry name" value="AhpC-TSA"/>
    <property type="match status" value="1"/>
</dbReference>
<dbReference type="PANTHER" id="PTHR42852">
    <property type="entry name" value="THIOL:DISULFIDE INTERCHANGE PROTEIN DSBE"/>
    <property type="match status" value="1"/>
</dbReference>
<organism evidence="3 4">
    <name type="scientific">Candidatus Merdivivens pullistercoris</name>
    <dbReference type="NCBI Taxonomy" id="2840873"/>
    <lineage>
        <taxon>Bacteria</taxon>
        <taxon>Pseudomonadati</taxon>
        <taxon>Bacteroidota</taxon>
        <taxon>Bacteroidia</taxon>
        <taxon>Bacteroidales</taxon>
        <taxon>Muribaculaceae</taxon>
        <taxon>Muribaculaceae incertae sedis</taxon>
        <taxon>Candidatus Merdivivens</taxon>
    </lineage>
</organism>
<comment type="caution">
    <text evidence="3">The sequence shown here is derived from an EMBL/GenBank/DDBJ whole genome shotgun (WGS) entry which is preliminary data.</text>
</comment>
<dbReference type="SUPFAM" id="SSF52833">
    <property type="entry name" value="Thioredoxin-like"/>
    <property type="match status" value="2"/>
</dbReference>
<dbReference type="InterPro" id="IPR000866">
    <property type="entry name" value="AhpC/TSA"/>
</dbReference>
<dbReference type="EMBL" id="JADIME010000044">
    <property type="protein sequence ID" value="MBO8465261.1"/>
    <property type="molecule type" value="Genomic_DNA"/>
</dbReference>
<evidence type="ECO:0000259" key="2">
    <source>
        <dbReference type="PROSITE" id="PS51352"/>
    </source>
</evidence>
<feature type="domain" description="Thioredoxin" evidence="2">
    <location>
        <begin position="161"/>
        <end position="324"/>
    </location>
</feature>
<gene>
    <name evidence="3" type="ORF">IAB93_04600</name>
</gene>
<evidence type="ECO:0000256" key="1">
    <source>
        <dbReference type="SAM" id="SignalP"/>
    </source>
</evidence>
<dbReference type="Gene3D" id="3.40.30.10">
    <property type="entry name" value="Glutaredoxin"/>
    <property type="match status" value="2"/>
</dbReference>
<accession>A0A9D9I3H4</accession>
<reference evidence="3" key="1">
    <citation type="submission" date="2020-10" db="EMBL/GenBank/DDBJ databases">
        <authorList>
            <person name="Gilroy R."/>
        </authorList>
    </citation>
    <scope>NUCLEOTIDE SEQUENCE</scope>
    <source>
        <strain evidence="3">10037</strain>
    </source>
</reference>
<dbReference type="InterPro" id="IPR013766">
    <property type="entry name" value="Thioredoxin_domain"/>
</dbReference>
<dbReference type="GO" id="GO:0016209">
    <property type="term" value="F:antioxidant activity"/>
    <property type="evidence" value="ECO:0007669"/>
    <property type="project" value="InterPro"/>
</dbReference>
<name>A0A9D9I3H4_9BACT</name>
<dbReference type="PANTHER" id="PTHR42852:SF13">
    <property type="entry name" value="PROTEIN DIPZ"/>
    <property type="match status" value="1"/>
</dbReference>
<dbReference type="GO" id="GO:0016491">
    <property type="term" value="F:oxidoreductase activity"/>
    <property type="evidence" value="ECO:0007669"/>
    <property type="project" value="InterPro"/>
</dbReference>
<protein>
    <submittedName>
        <fullName evidence="3">Redoxin domain-containing protein</fullName>
    </submittedName>
</protein>
<proteinExistence type="predicted"/>
<feature type="signal peptide" evidence="1">
    <location>
        <begin position="1"/>
        <end position="34"/>
    </location>
</feature>
<dbReference type="InterPro" id="IPR050553">
    <property type="entry name" value="Thioredoxin_ResA/DsbE_sf"/>
</dbReference>
<dbReference type="AlphaFoldDB" id="A0A9D9I3H4"/>
<feature type="chain" id="PRO_5039588584" evidence="1">
    <location>
        <begin position="35"/>
        <end position="534"/>
    </location>
</feature>
<evidence type="ECO:0000313" key="3">
    <source>
        <dbReference type="EMBL" id="MBO8465261.1"/>
    </source>
</evidence>
<sequence>MKRIARTGVLAFSLCLITACVICNSCGTAWNARADMEHEPDADTAGNDMAVTGNDTLGAKRLSILNRMDSLLAEYLAALDGEPAEIQKENVDFMIDGCDDPGIKRDVALKIYDHFRNSRIMGAEGIAVYLTDTRFSTGEIKMRSDSELAAARIFAEFNRNSLIGNPAPRTALTGLNGGTAVIPDEFKGNYTVIYFYDDGCPVCMIESARLKHFVENGDGRYGLNILAVYTGQDEDIWKRYFEEYLPSSTDSVKVRNLWDPGFSSDFPRLWGVVSTPKIFLLDKDGTIIGRNLDTPALQELLQKLTGPVQISPEEMRTLVDVALSTYGKTDCNNVKSLVDVFREQLKEAPDIQKTSFLGALYYDLRYRATYPYKCGAAYLAEQEIMGDPDKWDGGTYNDARLFLELYGKTPLGKKVPDFPLPSMKGTFYSIQSPLTVIYAYSQNCRRCEEELPLAKKIEDEYNGTVKFVYIDCDEYDVENFLIDYYDLSLLPAILLVGEDKTLYAKYLSTKDLENLLKQIIAGRSEHPVDGSLAF</sequence>
<dbReference type="PROSITE" id="PS51352">
    <property type="entry name" value="THIOREDOXIN_2"/>
    <property type="match status" value="2"/>
</dbReference>